<dbReference type="GO" id="GO:0005975">
    <property type="term" value="P:carbohydrate metabolic process"/>
    <property type="evidence" value="ECO:0007669"/>
    <property type="project" value="UniProtKB-ARBA"/>
</dbReference>
<sequence length="401" mass="44962">MDANNIILQMPFDESDGSLVAYDYSQNRADGAVNGAHFVTGKNGNAISFAGSDTCEVSKAVFPNMTIDFTMMMWVQNREAELGSPQKLIWVLNFSGLKNYVEVPIEAKPGSWFSLALTKKSGVFNFYVNSSLVKTVNNSGTLLGVSLNQDYYGGSWGFGLLDDVKFYNLALTQAELINEMSSSKQQGYLLDGVNFKEYGVYVSGSDGVLNRPKLKTPASLSWDNYHGESVDLMHKFYEPRDITLSCFVKADSKMDFIRKVSSFQQQLDKTGTNRLTIDIHPVKPLIYEVYCKDAIEITKEWNDELMVGTFKLKLVEPEPVKRVLKHIRVGESTKTCTVKLTSNKYVNIYWGDGSVDYDICGDEVEITHDYAVNGDYFPVITGCIDEISLFETNAIVVWEKI</sequence>
<evidence type="ECO:0000313" key="1">
    <source>
        <dbReference type="EMBL" id="MDN0026262.1"/>
    </source>
</evidence>
<dbReference type="EMBL" id="JAUEIF010000014">
    <property type="protein sequence ID" value="MDN0026262.1"/>
    <property type="molecule type" value="Genomic_DNA"/>
</dbReference>
<dbReference type="InterPro" id="IPR013320">
    <property type="entry name" value="ConA-like_dom_sf"/>
</dbReference>
<accession>A0AAW7JY35</accession>
<dbReference type="AlphaFoldDB" id="A0AAW7JY35"/>
<proteinExistence type="predicted"/>
<protein>
    <submittedName>
        <fullName evidence="1">LamG domain-containing protein</fullName>
    </submittedName>
</protein>
<dbReference type="SUPFAM" id="SSF49899">
    <property type="entry name" value="Concanavalin A-like lectins/glucanases"/>
    <property type="match status" value="1"/>
</dbReference>
<gene>
    <name evidence="1" type="ORF">QVN84_12155</name>
</gene>
<dbReference type="Proteomes" id="UP001168478">
    <property type="component" value="Unassembled WGS sequence"/>
</dbReference>
<comment type="caution">
    <text evidence="1">The sequence shown here is derived from an EMBL/GenBank/DDBJ whole genome shotgun (WGS) entry which is preliminary data.</text>
</comment>
<dbReference type="Pfam" id="PF13385">
    <property type="entry name" value="Laminin_G_3"/>
    <property type="match status" value="1"/>
</dbReference>
<evidence type="ECO:0000313" key="2">
    <source>
        <dbReference type="Proteomes" id="UP001168478"/>
    </source>
</evidence>
<name>A0AAW7JY35_9BACT</name>
<dbReference type="RefSeq" id="WP_087278287.1">
    <property type="nucleotide sequence ID" value="NZ_JAUEIF010000014.1"/>
</dbReference>
<dbReference type="GO" id="GO:0004553">
    <property type="term" value="F:hydrolase activity, hydrolyzing O-glycosyl compounds"/>
    <property type="evidence" value="ECO:0007669"/>
    <property type="project" value="UniProtKB-ARBA"/>
</dbReference>
<reference evidence="1" key="1">
    <citation type="submission" date="2023-06" db="EMBL/GenBank/DDBJ databases">
        <authorList>
            <person name="Zeman M."/>
            <person name="Kubasova T."/>
            <person name="Jahodarova E."/>
            <person name="Nykrynova M."/>
            <person name="Rychlik I."/>
        </authorList>
    </citation>
    <scope>NUCLEOTIDE SEQUENCE</scope>
    <source>
        <strain evidence="1">ET15</strain>
    </source>
</reference>
<reference evidence="1" key="2">
    <citation type="submission" date="2023-08" db="EMBL/GenBank/DDBJ databases">
        <title>Identification and characterization of horizontal gene transfer across gut microbiota members of farm animals based on homology search.</title>
        <authorList>
            <person name="Schwarzerova J."/>
            <person name="Nykrynova M."/>
            <person name="Jureckova K."/>
            <person name="Cejkova D."/>
            <person name="Rychlik I."/>
        </authorList>
    </citation>
    <scope>NUCLEOTIDE SEQUENCE</scope>
    <source>
        <strain evidence="1">ET15</strain>
    </source>
</reference>
<organism evidence="1 2">
    <name type="scientific">Leyella lascolaii</name>
    <dbReference type="NCBI Taxonomy" id="1776379"/>
    <lineage>
        <taxon>Bacteria</taxon>
        <taxon>Pseudomonadati</taxon>
        <taxon>Bacteroidota</taxon>
        <taxon>Bacteroidia</taxon>
        <taxon>Bacteroidales</taxon>
        <taxon>Prevotellaceae</taxon>
        <taxon>Leyella</taxon>
    </lineage>
</organism>
<dbReference type="Gene3D" id="2.60.120.200">
    <property type="match status" value="1"/>
</dbReference>